<gene>
    <name evidence="7" type="primary">sigV_3</name>
    <name evidence="7" type="ORF">BkAM31D_23875</name>
</gene>
<dbReference type="GO" id="GO:0003677">
    <property type="term" value="F:DNA binding"/>
    <property type="evidence" value="ECO:0007669"/>
    <property type="project" value="InterPro"/>
</dbReference>
<evidence type="ECO:0000256" key="4">
    <source>
        <dbReference type="ARBA" id="ARBA00023163"/>
    </source>
</evidence>
<dbReference type="InterPro" id="IPR013249">
    <property type="entry name" value="RNA_pol_sigma70_r4_t2"/>
</dbReference>
<reference evidence="7 8" key="1">
    <citation type="submission" date="2017-04" db="EMBL/GenBank/DDBJ databases">
        <title>Bacillus krulwichiae AM31D Genome sequencing and assembly.</title>
        <authorList>
            <person name="Krulwich T.A."/>
            <person name="Anastor L."/>
            <person name="Ehrlich R."/>
            <person name="Ehrlich G.D."/>
            <person name="Janto B."/>
        </authorList>
    </citation>
    <scope>NUCLEOTIDE SEQUENCE [LARGE SCALE GENOMIC DNA]</scope>
    <source>
        <strain evidence="7 8">AM31D</strain>
    </source>
</reference>
<dbReference type="InterPro" id="IPR013324">
    <property type="entry name" value="RNA_pol_sigma_r3/r4-like"/>
</dbReference>
<keyword evidence="2" id="KW-0805">Transcription regulation</keyword>
<feature type="domain" description="RNA polymerase sigma factor 70 region 4 type 2" evidence="6">
    <location>
        <begin position="107"/>
        <end position="159"/>
    </location>
</feature>
<sequence>MRVEEVIRCVKKKEMEALVNWFDEKHSDFYKIGWAYLRRHHDIEDVFQTTILKVYDHINQLREPQYFETWVTSIFINECKRLYRKRKKEFDQDVEPIGASHQDHTKMELLDRLEQLEEPYKEVIILKYINDFSQEDIADLLEIPLGTVKSRVYRGLKRLRKQLQKGEVV</sequence>
<protein>
    <submittedName>
        <fullName evidence="7">RNA polymerase sigma factor SigV</fullName>
    </submittedName>
</protein>
<dbReference type="GO" id="GO:0016987">
    <property type="term" value="F:sigma factor activity"/>
    <property type="evidence" value="ECO:0007669"/>
    <property type="project" value="UniProtKB-KW"/>
</dbReference>
<dbReference type="GO" id="GO:0006352">
    <property type="term" value="P:DNA-templated transcription initiation"/>
    <property type="evidence" value="ECO:0007669"/>
    <property type="project" value="InterPro"/>
</dbReference>
<dbReference type="STRING" id="199441.BkAM31D_23875"/>
<dbReference type="AlphaFoldDB" id="A0A1X9MGQ4"/>
<name>A0A1X9MGQ4_9BACI</name>
<dbReference type="CDD" id="cd06171">
    <property type="entry name" value="Sigma70_r4"/>
    <property type="match status" value="1"/>
</dbReference>
<dbReference type="NCBIfam" id="TIGR02937">
    <property type="entry name" value="sigma70-ECF"/>
    <property type="match status" value="1"/>
</dbReference>
<evidence type="ECO:0000259" key="5">
    <source>
        <dbReference type="Pfam" id="PF04542"/>
    </source>
</evidence>
<dbReference type="InterPro" id="IPR007627">
    <property type="entry name" value="RNA_pol_sigma70_r2"/>
</dbReference>
<dbReference type="InterPro" id="IPR014284">
    <property type="entry name" value="RNA_pol_sigma-70_dom"/>
</dbReference>
<keyword evidence="8" id="KW-1185">Reference proteome</keyword>
<dbReference type="InterPro" id="IPR036388">
    <property type="entry name" value="WH-like_DNA-bd_sf"/>
</dbReference>
<dbReference type="KEGG" id="bkw:BkAM31D_23875"/>
<dbReference type="Proteomes" id="UP000193006">
    <property type="component" value="Chromosome"/>
</dbReference>
<keyword evidence="3" id="KW-0731">Sigma factor</keyword>
<dbReference type="Gene3D" id="1.10.10.10">
    <property type="entry name" value="Winged helix-like DNA-binding domain superfamily/Winged helix DNA-binding domain"/>
    <property type="match status" value="1"/>
</dbReference>
<evidence type="ECO:0000256" key="2">
    <source>
        <dbReference type="ARBA" id="ARBA00023015"/>
    </source>
</evidence>
<dbReference type="InterPro" id="IPR039425">
    <property type="entry name" value="RNA_pol_sigma-70-like"/>
</dbReference>
<evidence type="ECO:0000313" key="8">
    <source>
        <dbReference type="Proteomes" id="UP000193006"/>
    </source>
</evidence>
<dbReference type="Pfam" id="PF04542">
    <property type="entry name" value="Sigma70_r2"/>
    <property type="match status" value="1"/>
</dbReference>
<evidence type="ECO:0000259" key="6">
    <source>
        <dbReference type="Pfam" id="PF08281"/>
    </source>
</evidence>
<dbReference type="InterPro" id="IPR013325">
    <property type="entry name" value="RNA_pol_sigma_r2"/>
</dbReference>
<dbReference type="PANTHER" id="PTHR43133">
    <property type="entry name" value="RNA POLYMERASE ECF-TYPE SIGMA FACTO"/>
    <property type="match status" value="1"/>
</dbReference>
<evidence type="ECO:0000313" key="7">
    <source>
        <dbReference type="EMBL" id="ARK32645.1"/>
    </source>
</evidence>
<evidence type="ECO:0000256" key="1">
    <source>
        <dbReference type="ARBA" id="ARBA00010641"/>
    </source>
</evidence>
<dbReference type="PANTHER" id="PTHR43133:SF51">
    <property type="entry name" value="RNA POLYMERASE SIGMA FACTOR"/>
    <property type="match status" value="1"/>
</dbReference>
<dbReference type="SUPFAM" id="SSF88946">
    <property type="entry name" value="Sigma2 domain of RNA polymerase sigma factors"/>
    <property type="match status" value="1"/>
</dbReference>
<dbReference type="EMBL" id="CP020814">
    <property type="protein sequence ID" value="ARK32645.1"/>
    <property type="molecule type" value="Genomic_DNA"/>
</dbReference>
<accession>A0A1X9MGQ4</accession>
<evidence type="ECO:0000256" key="3">
    <source>
        <dbReference type="ARBA" id="ARBA00023082"/>
    </source>
</evidence>
<dbReference type="Gene3D" id="1.10.1740.10">
    <property type="match status" value="1"/>
</dbReference>
<dbReference type="Pfam" id="PF08281">
    <property type="entry name" value="Sigma70_r4_2"/>
    <property type="match status" value="1"/>
</dbReference>
<feature type="domain" description="RNA polymerase sigma-70 region 2" evidence="5">
    <location>
        <begin position="26"/>
        <end position="88"/>
    </location>
</feature>
<proteinExistence type="inferred from homology"/>
<dbReference type="SUPFAM" id="SSF88659">
    <property type="entry name" value="Sigma3 and sigma4 domains of RNA polymerase sigma factors"/>
    <property type="match status" value="1"/>
</dbReference>
<organism evidence="7 8">
    <name type="scientific">Halalkalibacter krulwichiae</name>
    <dbReference type="NCBI Taxonomy" id="199441"/>
    <lineage>
        <taxon>Bacteria</taxon>
        <taxon>Bacillati</taxon>
        <taxon>Bacillota</taxon>
        <taxon>Bacilli</taxon>
        <taxon>Bacillales</taxon>
        <taxon>Bacillaceae</taxon>
        <taxon>Halalkalibacter</taxon>
    </lineage>
</organism>
<keyword evidence="4" id="KW-0804">Transcription</keyword>
<comment type="similarity">
    <text evidence="1">Belongs to the sigma-70 factor family. ECF subfamily.</text>
</comment>